<reference evidence="1 2" key="1">
    <citation type="submission" date="2021-04" db="EMBL/GenBank/DDBJ databases">
        <authorList>
            <person name="Bliznina A."/>
        </authorList>
    </citation>
    <scope>NUCLEOTIDE SEQUENCE [LARGE SCALE GENOMIC DNA]</scope>
</reference>
<proteinExistence type="predicted"/>
<dbReference type="Gene3D" id="1.25.40.20">
    <property type="entry name" value="Ankyrin repeat-containing domain"/>
    <property type="match status" value="1"/>
</dbReference>
<evidence type="ECO:0000313" key="2">
    <source>
        <dbReference type="Proteomes" id="UP001158576"/>
    </source>
</evidence>
<evidence type="ECO:0000313" key="1">
    <source>
        <dbReference type="EMBL" id="CAG5077670.1"/>
    </source>
</evidence>
<name>A0ABN7RLS6_OIKDI</name>
<dbReference type="Proteomes" id="UP001158576">
    <property type="component" value="Chromosome PAR"/>
</dbReference>
<sequence>MVLTGTPLQQLMECAGQGKANLVEEILKKTRRGKPMVTANEFDPAGYTVFGRVARESPAPLVRATLDTLKKFGGEINTKCHSGFTPIQEAILTRKDPAACVSAFKGPGNSLLHMLLQEDIPCWDPRPTARLLIAAGIHPKCTNDEGQKPCDMKGTWTETEDIREEMYIILGERPNDDVKKIYN</sequence>
<dbReference type="EMBL" id="OU015568">
    <property type="protein sequence ID" value="CAG5077670.1"/>
    <property type="molecule type" value="Genomic_DNA"/>
</dbReference>
<keyword evidence="2" id="KW-1185">Reference proteome</keyword>
<organism evidence="1 2">
    <name type="scientific">Oikopleura dioica</name>
    <name type="common">Tunicate</name>
    <dbReference type="NCBI Taxonomy" id="34765"/>
    <lineage>
        <taxon>Eukaryota</taxon>
        <taxon>Metazoa</taxon>
        <taxon>Chordata</taxon>
        <taxon>Tunicata</taxon>
        <taxon>Appendicularia</taxon>
        <taxon>Copelata</taxon>
        <taxon>Oikopleuridae</taxon>
        <taxon>Oikopleura</taxon>
    </lineage>
</organism>
<accession>A0ABN7RLS6</accession>
<gene>
    <name evidence="1" type="ORF">OKIOD_LOCUS341</name>
</gene>
<protein>
    <submittedName>
        <fullName evidence="1">Oidioi.mRNA.OKI2018_I69.PAR.g8783.t1.cds</fullName>
    </submittedName>
</protein>
<dbReference type="InterPro" id="IPR036770">
    <property type="entry name" value="Ankyrin_rpt-contain_sf"/>
</dbReference>